<dbReference type="GeneID" id="19899387"/>
<dbReference type="OMA" id="GITWLEW"/>
<feature type="compositionally biased region" description="Basic residues" evidence="1">
    <location>
        <begin position="332"/>
        <end position="347"/>
    </location>
</feature>
<dbReference type="SUPFAM" id="SSF53098">
    <property type="entry name" value="Ribonuclease H-like"/>
    <property type="match status" value="1"/>
</dbReference>
<dbReference type="Gene3D" id="3.30.420.10">
    <property type="entry name" value="Ribonuclease H-like superfamily/Ribonuclease H"/>
    <property type="match status" value="1"/>
</dbReference>
<reference evidence="4" key="1">
    <citation type="submission" date="2012-06" db="EMBL/GenBank/DDBJ databases">
        <title>The genome sequence of Coniosporium apollinis CBS 100218.</title>
        <authorList>
            <consortium name="The Broad Institute Genome Sequencing Platform"/>
            <person name="Cuomo C."/>
            <person name="Gorbushina A."/>
            <person name="Noack S."/>
            <person name="Walker B."/>
            <person name="Young S.K."/>
            <person name="Zeng Q."/>
            <person name="Gargeya S."/>
            <person name="Fitzgerald M."/>
            <person name="Haas B."/>
            <person name="Abouelleil A."/>
            <person name="Alvarado L."/>
            <person name="Arachchi H.M."/>
            <person name="Berlin A.M."/>
            <person name="Chapman S.B."/>
            <person name="Goldberg J."/>
            <person name="Griggs A."/>
            <person name="Gujja S."/>
            <person name="Hansen M."/>
            <person name="Howarth C."/>
            <person name="Imamovic A."/>
            <person name="Larimer J."/>
            <person name="McCowan C."/>
            <person name="Montmayeur A."/>
            <person name="Murphy C."/>
            <person name="Neiman D."/>
            <person name="Pearson M."/>
            <person name="Priest M."/>
            <person name="Roberts A."/>
            <person name="Saif S."/>
            <person name="Shea T."/>
            <person name="Sisk P."/>
            <person name="Sykes S."/>
            <person name="Wortman J."/>
            <person name="Nusbaum C."/>
            <person name="Birren B."/>
        </authorList>
    </citation>
    <scope>NUCLEOTIDE SEQUENCE [LARGE SCALE GENOMIC DNA]</scope>
    <source>
        <strain evidence="4">CBS 100218</strain>
    </source>
</reference>
<dbReference type="InterPro" id="IPR012337">
    <property type="entry name" value="RNaseH-like_sf"/>
</dbReference>
<dbReference type="GO" id="GO:0005739">
    <property type="term" value="C:mitochondrion"/>
    <property type="evidence" value="ECO:0007669"/>
    <property type="project" value="TreeGrafter"/>
</dbReference>
<dbReference type="EMBL" id="JH767560">
    <property type="protein sequence ID" value="EON62851.1"/>
    <property type="molecule type" value="Genomic_DNA"/>
</dbReference>
<dbReference type="GO" id="GO:0070336">
    <property type="term" value="F:flap-structured DNA binding"/>
    <property type="evidence" value="ECO:0007669"/>
    <property type="project" value="TreeGrafter"/>
</dbReference>
<feature type="compositionally biased region" description="Low complexity" evidence="1">
    <location>
        <begin position="116"/>
        <end position="134"/>
    </location>
</feature>
<evidence type="ECO:0000313" key="3">
    <source>
        <dbReference type="EMBL" id="EON62851.1"/>
    </source>
</evidence>
<dbReference type="InterPro" id="IPR003034">
    <property type="entry name" value="SAP_dom"/>
</dbReference>
<accession>R7YMG7</accession>
<proteinExistence type="predicted"/>
<dbReference type="PROSITE" id="PS50800">
    <property type="entry name" value="SAP"/>
    <property type="match status" value="1"/>
</dbReference>
<feature type="compositionally biased region" description="Basic residues" evidence="1">
    <location>
        <begin position="218"/>
        <end position="228"/>
    </location>
</feature>
<feature type="region of interest" description="Disordered" evidence="1">
    <location>
        <begin position="78"/>
        <end position="151"/>
    </location>
</feature>
<dbReference type="Proteomes" id="UP000016924">
    <property type="component" value="Unassembled WGS sequence"/>
</dbReference>
<dbReference type="PANTHER" id="PTHR28072:SF1">
    <property type="entry name" value="CRUCIFORM CUTTING ENDONUCLEASE 1, MITOCHONDRIAL-RELATED"/>
    <property type="match status" value="1"/>
</dbReference>
<dbReference type="PANTHER" id="PTHR28072">
    <property type="entry name" value="CRUCIFORM CUTTING ENDONUCLEASE 1, MITOCHONDRIAL-RELATED"/>
    <property type="match status" value="1"/>
</dbReference>
<evidence type="ECO:0000259" key="2">
    <source>
        <dbReference type="PROSITE" id="PS50800"/>
    </source>
</evidence>
<dbReference type="InterPro" id="IPR039197">
    <property type="entry name" value="Mrs1/Cce1"/>
</dbReference>
<dbReference type="OrthoDB" id="5552842at2759"/>
<dbReference type="InterPro" id="IPR036397">
    <property type="entry name" value="RNaseH_sf"/>
</dbReference>
<dbReference type="GO" id="GO:0004520">
    <property type="term" value="F:DNA endonuclease activity"/>
    <property type="evidence" value="ECO:0007669"/>
    <property type="project" value="TreeGrafter"/>
</dbReference>
<feature type="domain" description="SAP" evidence="2">
    <location>
        <begin position="5"/>
        <end position="39"/>
    </location>
</feature>
<feature type="region of interest" description="Disordered" evidence="1">
    <location>
        <begin position="329"/>
        <end position="352"/>
    </location>
</feature>
<dbReference type="AlphaFoldDB" id="R7YMG7"/>
<dbReference type="GO" id="GO:0000403">
    <property type="term" value="F:Y-form DNA binding"/>
    <property type="evidence" value="ECO:0007669"/>
    <property type="project" value="TreeGrafter"/>
</dbReference>
<feature type="region of interest" description="Disordered" evidence="1">
    <location>
        <begin position="216"/>
        <end position="247"/>
    </location>
</feature>
<dbReference type="STRING" id="1168221.R7YMG7"/>
<dbReference type="RefSeq" id="XP_007778168.1">
    <property type="nucleotide sequence ID" value="XM_007779978.1"/>
</dbReference>
<dbReference type="Pfam" id="PF09159">
    <property type="entry name" value="Ydc2-catalyt"/>
    <property type="match status" value="1"/>
</dbReference>
<evidence type="ECO:0000313" key="4">
    <source>
        <dbReference type="Proteomes" id="UP000016924"/>
    </source>
</evidence>
<organism evidence="3 4">
    <name type="scientific">Coniosporium apollinis (strain CBS 100218)</name>
    <name type="common">Rock-inhabiting black yeast</name>
    <dbReference type="NCBI Taxonomy" id="1168221"/>
    <lineage>
        <taxon>Eukaryota</taxon>
        <taxon>Fungi</taxon>
        <taxon>Dikarya</taxon>
        <taxon>Ascomycota</taxon>
        <taxon>Pezizomycotina</taxon>
        <taxon>Dothideomycetes</taxon>
        <taxon>Dothideomycetes incertae sedis</taxon>
        <taxon>Coniosporium</taxon>
    </lineage>
</organism>
<dbReference type="InterPro" id="IPR015242">
    <property type="entry name" value="Ydc2_cat"/>
</dbReference>
<name>R7YMG7_CONA1</name>
<dbReference type="GO" id="GO:0000402">
    <property type="term" value="F:crossed form four-way junction DNA binding"/>
    <property type="evidence" value="ECO:0007669"/>
    <property type="project" value="TreeGrafter"/>
</dbReference>
<sequence>MAAPFAKLKNSGLRRLLTLVGAPITGTKPILLARLQQKLETSTLPSHRQGTGTTRILSIDMGIKNLAYCVVDVKLPPSTPSTASKSTESKTEDASPAPQDPPTMTLTTWRRIAVLPLPSTTSPPSSPSATSIHTPTPPPPGKPEPGADPYHPRALAQTAHTLLTTLLLPHAPHTLLIERQRYRSGGGAAVQDWTYRVNMLEGMLWAVLRTLQSERAGRGRKGKRKVGKVGKEEVGEGESDGGEGPEVWDVSPARVMGFWVGDGRGREKGAKGKREKVGLVGRWVGGERVGVAVGVGGAGGGAEGTGIRMEFSGEAESARKAFVGNIMEGRGSRKGSATKKPRAKRRKKVEDQEDTQILVESVSVADSKAVPVETAEDIRKLDDLADCLLQAAAWVQWEANRRRIAEMDEQEVLRLIDEHTGS</sequence>
<keyword evidence="4" id="KW-1185">Reference proteome</keyword>
<evidence type="ECO:0000256" key="1">
    <source>
        <dbReference type="SAM" id="MobiDB-lite"/>
    </source>
</evidence>
<dbReference type="HOGENOM" id="CLU_042191_0_0_1"/>
<gene>
    <name evidence="3" type="ORF">W97_02076</name>
</gene>
<protein>
    <recommendedName>
        <fullName evidence="2">SAP domain-containing protein</fullName>
    </recommendedName>
</protein>
<dbReference type="eggNOG" id="ENOG502S4DK">
    <property type="taxonomic scope" value="Eukaryota"/>
</dbReference>